<name>A0AAW2NCC3_SESRA</name>
<accession>A0AAW2NCC3</accession>
<sequence length="190" mass="20805">MACYNKFGTLLRQSISASNALNGQSSMLNAIRCMSTKLFVGGLSYGTDDQSLRDAFSSLVMLLMRGYYRQREGFKGRDQGSLQPGSVRMDSIFLTKTFEHDTRLLTWCANEHGNRMVIASSRSPSSTSIIFTLDWVSSKVKVVIANNVLYNLPSICIGVGASEGLYRYGLLAVGPQGIMSVPVDSILQPI</sequence>
<dbReference type="EMBL" id="JACGWJ010000020">
    <property type="protein sequence ID" value="KAL0340585.1"/>
    <property type="molecule type" value="Genomic_DNA"/>
</dbReference>
<proteinExistence type="predicted"/>
<protein>
    <submittedName>
        <fullName evidence="1">Glycine-rich RNA-binding protein 2, mitochondrial</fullName>
    </submittedName>
</protein>
<reference evidence="1" key="2">
    <citation type="journal article" date="2024" name="Plant">
        <title>Genomic evolution and insights into agronomic trait innovations of Sesamum species.</title>
        <authorList>
            <person name="Miao H."/>
            <person name="Wang L."/>
            <person name="Qu L."/>
            <person name="Liu H."/>
            <person name="Sun Y."/>
            <person name="Le M."/>
            <person name="Wang Q."/>
            <person name="Wei S."/>
            <person name="Zheng Y."/>
            <person name="Lin W."/>
            <person name="Duan Y."/>
            <person name="Cao H."/>
            <person name="Xiong S."/>
            <person name="Wang X."/>
            <person name="Wei L."/>
            <person name="Li C."/>
            <person name="Ma Q."/>
            <person name="Ju M."/>
            <person name="Zhao R."/>
            <person name="Li G."/>
            <person name="Mu C."/>
            <person name="Tian Q."/>
            <person name="Mei H."/>
            <person name="Zhang T."/>
            <person name="Gao T."/>
            <person name="Zhang H."/>
        </authorList>
    </citation>
    <scope>NUCLEOTIDE SEQUENCE</scope>
    <source>
        <strain evidence="1">G02</strain>
    </source>
</reference>
<dbReference type="AlphaFoldDB" id="A0AAW2NCC3"/>
<reference evidence="1" key="1">
    <citation type="submission" date="2020-06" db="EMBL/GenBank/DDBJ databases">
        <authorList>
            <person name="Li T."/>
            <person name="Hu X."/>
            <person name="Zhang T."/>
            <person name="Song X."/>
            <person name="Zhang H."/>
            <person name="Dai N."/>
            <person name="Sheng W."/>
            <person name="Hou X."/>
            <person name="Wei L."/>
        </authorList>
    </citation>
    <scope>NUCLEOTIDE SEQUENCE</scope>
    <source>
        <strain evidence="1">G02</strain>
        <tissue evidence="1">Leaf</tissue>
    </source>
</reference>
<dbReference type="SUPFAM" id="SSF54928">
    <property type="entry name" value="RNA-binding domain, RBD"/>
    <property type="match status" value="1"/>
</dbReference>
<dbReference type="InterPro" id="IPR035979">
    <property type="entry name" value="RBD_domain_sf"/>
</dbReference>
<evidence type="ECO:0000313" key="1">
    <source>
        <dbReference type="EMBL" id="KAL0340585.1"/>
    </source>
</evidence>
<gene>
    <name evidence="1" type="ORF">Sradi_4575300</name>
</gene>
<comment type="caution">
    <text evidence="1">The sequence shown here is derived from an EMBL/GenBank/DDBJ whole genome shotgun (WGS) entry which is preliminary data.</text>
</comment>
<organism evidence="1">
    <name type="scientific">Sesamum radiatum</name>
    <name type="common">Black benniseed</name>
    <dbReference type="NCBI Taxonomy" id="300843"/>
    <lineage>
        <taxon>Eukaryota</taxon>
        <taxon>Viridiplantae</taxon>
        <taxon>Streptophyta</taxon>
        <taxon>Embryophyta</taxon>
        <taxon>Tracheophyta</taxon>
        <taxon>Spermatophyta</taxon>
        <taxon>Magnoliopsida</taxon>
        <taxon>eudicotyledons</taxon>
        <taxon>Gunneridae</taxon>
        <taxon>Pentapetalae</taxon>
        <taxon>asterids</taxon>
        <taxon>lamiids</taxon>
        <taxon>Lamiales</taxon>
        <taxon>Pedaliaceae</taxon>
        <taxon>Sesamum</taxon>
    </lineage>
</organism>
<dbReference type="GO" id="GO:0003676">
    <property type="term" value="F:nucleic acid binding"/>
    <property type="evidence" value="ECO:0007669"/>
    <property type="project" value="InterPro"/>
</dbReference>